<evidence type="ECO:0000313" key="5">
    <source>
        <dbReference type="EMBL" id="AEI38779.1"/>
    </source>
</evidence>
<dbReference type="GO" id="GO:0030170">
    <property type="term" value="F:pyridoxal phosphate binding"/>
    <property type="evidence" value="ECO:0007669"/>
    <property type="project" value="InterPro"/>
</dbReference>
<dbReference type="RefSeq" id="WP_013913945.1">
    <property type="nucleotide sequence ID" value="NC_015690.1"/>
</dbReference>
<evidence type="ECO:0000256" key="1">
    <source>
        <dbReference type="ARBA" id="ARBA00022576"/>
    </source>
</evidence>
<dbReference type="FunFam" id="3.40.640.10:FF:000004">
    <property type="entry name" value="Acetylornithine aminotransferase"/>
    <property type="match status" value="1"/>
</dbReference>
<organism evidence="5 6">
    <name type="scientific">Paenibacillus mucilaginosus (strain KNP414)</name>
    <dbReference type="NCBI Taxonomy" id="1036673"/>
    <lineage>
        <taxon>Bacteria</taxon>
        <taxon>Bacillati</taxon>
        <taxon>Bacillota</taxon>
        <taxon>Bacilli</taxon>
        <taxon>Bacillales</taxon>
        <taxon>Paenibacillaceae</taxon>
        <taxon>Paenibacillus</taxon>
    </lineage>
</organism>
<feature type="binding site" evidence="4">
    <location>
        <position position="136"/>
    </location>
    <ligand>
        <name>N(2)-acetyl-L-ornithine</name>
        <dbReference type="ChEBI" id="CHEBI:57805"/>
    </ligand>
</feature>
<proteinExistence type="inferred from homology"/>
<reference evidence="5 6" key="2">
    <citation type="journal article" date="2013" name="Genome Announc.">
        <title>Genome Sequence of Growth-Improving Paenibacillus mucilaginosus Strain KNP414.</title>
        <authorList>
            <person name="Lu J.J."/>
            <person name="Wang J.F."/>
            <person name="Hu X.F."/>
        </authorList>
    </citation>
    <scope>NUCLEOTIDE SEQUENCE [LARGE SCALE GENOMIC DNA]</scope>
    <source>
        <strain evidence="5 6">KNP414</strain>
    </source>
</reference>
<evidence type="ECO:0000256" key="3">
    <source>
        <dbReference type="ARBA" id="ARBA00022898"/>
    </source>
</evidence>
<gene>
    <name evidence="4" type="primary">argD</name>
    <name evidence="5" type="ordered locus">KNP414_00128</name>
</gene>
<sequence length="397" mass="42394">MGEAQSALFPNYARYPFAFVKGEGSRLWDENGKEYLDLMCGIAVTNLGHAPKRVGDRLKEQIDTLWHTSNLYRIPNQEKLAGLLVQHSCADAVFFSNSGAEANEAAIKLARRYFQKVLGQPERCEIITFHMSFHGRTLATLTATGQDKVKEGFAPLPLGFVYAPFNDAEALEKLVSSRTCAIMLEMVQGEGGVNAADPSFVKRIVELCEEHGLLLIVDEIQTGMGRTGKLFAYEHYGIEPDIFTLAKGLGSGMPIGAMLGKEKLREAFSAGSHGSTFGGNYLATAAGLATLEVMLEEKLPERAAELGAYAVGELKKQLAGNPLVTEVRGLGLLLGIGLTVPAGEIIGSLLDHGVLVISAGPNVIRLAPSLLISKEDLDRGLAAIAAELAKKAAAAAV</sequence>
<dbReference type="UniPathway" id="UPA00068">
    <property type="reaction ID" value="UER00109"/>
</dbReference>
<dbReference type="EMBL" id="CP002869">
    <property type="protein sequence ID" value="AEI38779.1"/>
    <property type="molecule type" value="Genomic_DNA"/>
</dbReference>
<dbReference type="HOGENOM" id="CLU_016922_10_1_9"/>
<evidence type="ECO:0000256" key="2">
    <source>
        <dbReference type="ARBA" id="ARBA00022679"/>
    </source>
</evidence>
<accession>F8FJ66</accession>
<dbReference type="InterPro" id="IPR004636">
    <property type="entry name" value="AcOrn/SuccOrn_fam"/>
</dbReference>
<comment type="miscellaneous">
    <text evidence="4">May also have succinyldiaminopimelate aminotransferase activity, thus carrying out the corresponding step in lysine biosynthesis.</text>
</comment>
<dbReference type="GO" id="GO:0042802">
    <property type="term" value="F:identical protein binding"/>
    <property type="evidence" value="ECO:0007669"/>
    <property type="project" value="TreeGrafter"/>
</dbReference>
<comment type="pathway">
    <text evidence="4">Amino-acid biosynthesis; L-arginine biosynthesis; N(2)-acetyl-L-ornithine from L-glutamate: step 4/4.</text>
</comment>
<comment type="catalytic activity">
    <reaction evidence="4">
        <text>N(2)-acetyl-L-ornithine + 2-oxoglutarate = N-acetyl-L-glutamate 5-semialdehyde + L-glutamate</text>
        <dbReference type="Rhea" id="RHEA:18049"/>
        <dbReference type="ChEBI" id="CHEBI:16810"/>
        <dbReference type="ChEBI" id="CHEBI:29123"/>
        <dbReference type="ChEBI" id="CHEBI:29985"/>
        <dbReference type="ChEBI" id="CHEBI:57805"/>
        <dbReference type="EC" id="2.6.1.11"/>
    </reaction>
</comment>
<protein>
    <recommendedName>
        <fullName evidence="4">Acetylornithine aminotransferase</fullName>
        <shortName evidence="4">ACOAT</shortName>
        <ecNumber evidence="4">2.6.1.11</ecNumber>
    </recommendedName>
</protein>
<dbReference type="NCBIfam" id="TIGR00707">
    <property type="entry name" value="argD"/>
    <property type="match status" value="1"/>
</dbReference>
<dbReference type="GO" id="GO:0005737">
    <property type="term" value="C:cytoplasm"/>
    <property type="evidence" value="ECO:0007669"/>
    <property type="project" value="UniProtKB-SubCell"/>
</dbReference>
<feature type="modified residue" description="N6-(pyridoxal phosphate)lysine" evidence="4">
    <location>
        <position position="247"/>
    </location>
</feature>
<keyword evidence="4" id="KW-0963">Cytoplasm</keyword>
<feature type="binding site" evidence="4">
    <location>
        <begin position="218"/>
        <end position="221"/>
    </location>
    <ligand>
        <name>pyridoxal 5'-phosphate</name>
        <dbReference type="ChEBI" id="CHEBI:597326"/>
    </ligand>
</feature>
<comment type="subcellular location">
    <subcellularLocation>
        <location evidence="4">Cytoplasm</location>
    </subcellularLocation>
</comment>
<dbReference type="InterPro" id="IPR015424">
    <property type="entry name" value="PyrdxlP-dep_Trfase"/>
</dbReference>
<feature type="binding site" evidence="4">
    <location>
        <begin position="99"/>
        <end position="100"/>
    </location>
    <ligand>
        <name>pyridoxal 5'-phosphate</name>
        <dbReference type="ChEBI" id="CHEBI:597326"/>
    </ligand>
</feature>
<dbReference type="InterPro" id="IPR049704">
    <property type="entry name" value="Aminotrans_3_PPA_site"/>
</dbReference>
<dbReference type="InterPro" id="IPR015421">
    <property type="entry name" value="PyrdxlP-dep_Trfase_major"/>
</dbReference>
<keyword evidence="4" id="KW-0055">Arginine biosynthesis</keyword>
<comment type="similarity">
    <text evidence="4">Belongs to the class-III pyridoxal-phosphate-dependent aminotransferase family. ArgD subfamily.</text>
</comment>
<dbReference type="Gene3D" id="3.90.1150.10">
    <property type="entry name" value="Aspartate Aminotransferase, domain 1"/>
    <property type="match status" value="1"/>
</dbReference>
<dbReference type="KEGG" id="pms:KNP414_00128"/>
<dbReference type="SUPFAM" id="SSF53383">
    <property type="entry name" value="PLP-dependent transferases"/>
    <property type="match status" value="1"/>
</dbReference>
<keyword evidence="2 4" id="KW-0808">Transferase</keyword>
<dbReference type="InterPro" id="IPR050103">
    <property type="entry name" value="Class-III_PLP-dep_AT"/>
</dbReference>
<dbReference type="InterPro" id="IPR005814">
    <property type="entry name" value="Aminotrans_3"/>
</dbReference>
<dbReference type="GO" id="GO:0006526">
    <property type="term" value="P:L-arginine biosynthetic process"/>
    <property type="evidence" value="ECO:0007669"/>
    <property type="project" value="UniProtKB-UniRule"/>
</dbReference>
<dbReference type="PANTHER" id="PTHR11986">
    <property type="entry name" value="AMINOTRANSFERASE CLASS III"/>
    <property type="match status" value="1"/>
</dbReference>
<reference evidence="6" key="1">
    <citation type="submission" date="2011-06" db="EMBL/GenBank/DDBJ databases">
        <title>Complete genome sequence of Paenibacillus mucilaginosus KNP414.</title>
        <authorList>
            <person name="Wang J."/>
            <person name="Hu S."/>
            <person name="Hu X."/>
            <person name="Zhang B."/>
            <person name="Dong D."/>
            <person name="Zhang S."/>
            <person name="Zhao K."/>
            <person name="Wu D."/>
        </authorList>
    </citation>
    <scope>NUCLEOTIDE SEQUENCE [LARGE SCALE GENOMIC DNA]</scope>
    <source>
        <strain evidence="6">KNP414</strain>
    </source>
</reference>
<keyword evidence="1 4" id="KW-0032">Aminotransferase</keyword>
<feature type="binding site" evidence="4">
    <location>
        <position position="276"/>
    </location>
    <ligand>
        <name>pyridoxal 5'-phosphate</name>
        <dbReference type="ChEBI" id="CHEBI:597326"/>
    </ligand>
</feature>
<dbReference type="NCBIfam" id="NF002325">
    <property type="entry name" value="PRK01278.1"/>
    <property type="match status" value="1"/>
</dbReference>
<dbReference type="PATRIC" id="fig|1036673.3.peg.120"/>
<comment type="subunit">
    <text evidence="4">Homodimer.</text>
</comment>
<dbReference type="Gene3D" id="3.40.640.10">
    <property type="entry name" value="Type I PLP-dependent aspartate aminotransferase-like (Major domain)"/>
    <property type="match status" value="1"/>
</dbReference>
<dbReference type="CDD" id="cd00610">
    <property type="entry name" value="OAT_like"/>
    <property type="match status" value="1"/>
</dbReference>
<feature type="binding site" evidence="4">
    <location>
        <position position="133"/>
    </location>
    <ligand>
        <name>pyridoxal 5'-phosphate</name>
        <dbReference type="ChEBI" id="CHEBI:597326"/>
    </ligand>
</feature>
<keyword evidence="3 4" id="KW-0663">Pyridoxal phosphate</keyword>
<dbReference type="Proteomes" id="UP000006620">
    <property type="component" value="Chromosome"/>
</dbReference>
<keyword evidence="4" id="KW-0028">Amino-acid biosynthesis</keyword>
<dbReference type="PROSITE" id="PS00600">
    <property type="entry name" value="AA_TRANSFER_CLASS_3"/>
    <property type="match status" value="1"/>
</dbReference>
<dbReference type="Pfam" id="PF00202">
    <property type="entry name" value="Aminotran_3"/>
    <property type="match status" value="1"/>
</dbReference>
<feature type="binding site" evidence="4">
    <location>
        <position position="275"/>
    </location>
    <ligand>
        <name>N(2)-acetyl-L-ornithine</name>
        <dbReference type="ChEBI" id="CHEBI:57805"/>
    </ligand>
</feature>
<dbReference type="AlphaFoldDB" id="F8FJ66"/>
<dbReference type="GO" id="GO:0003992">
    <property type="term" value="F:N2-acetyl-L-ornithine:2-oxoglutarate 5-aminotransferase activity"/>
    <property type="evidence" value="ECO:0007669"/>
    <property type="project" value="UniProtKB-UniRule"/>
</dbReference>
<dbReference type="InterPro" id="IPR015422">
    <property type="entry name" value="PyrdxlP-dep_Trfase_small"/>
</dbReference>
<dbReference type="PANTHER" id="PTHR11986:SF113">
    <property type="entry name" value="SUCCINYLORNITHINE TRANSAMINASE"/>
    <property type="match status" value="1"/>
</dbReference>
<dbReference type="EC" id="2.6.1.11" evidence="4"/>
<evidence type="ECO:0000256" key="4">
    <source>
        <dbReference type="HAMAP-Rule" id="MF_01107"/>
    </source>
</evidence>
<name>F8FJ66_PAEMK</name>
<evidence type="ECO:0000313" key="6">
    <source>
        <dbReference type="Proteomes" id="UP000006620"/>
    </source>
</evidence>
<dbReference type="PIRSF" id="PIRSF000521">
    <property type="entry name" value="Transaminase_4ab_Lys_Orn"/>
    <property type="match status" value="1"/>
</dbReference>
<comment type="cofactor">
    <cofactor evidence="4">
        <name>pyridoxal 5'-phosphate</name>
        <dbReference type="ChEBI" id="CHEBI:597326"/>
    </cofactor>
    <text evidence="4">Binds 1 pyridoxal phosphate per subunit.</text>
</comment>
<dbReference type="HAMAP" id="MF_01107">
    <property type="entry name" value="ArgD_aminotrans_3"/>
    <property type="match status" value="1"/>
</dbReference>